<organism evidence="7 8">
    <name type="scientific">Kuenenia stuttgartiensis</name>
    <dbReference type="NCBI Taxonomy" id="174633"/>
    <lineage>
        <taxon>Bacteria</taxon>
        <taxon>Pseudomonadati</taxon>
        <taxon>Planctomycetota</taxon>
        <taxon>Candidatus Brocadiia</taxon>
        <taxon>Candidatus Brocadiales</taxon>
        <taxon>Candidatus Brocadiaceae</taxon>
        <taxon>Candidatus Kuenenia</taxon>
    </lineage>
</organism>
<accession>A0A2C9CHG7</accession>
<feature type="transmembrane region" description="Helical" evidence="6">
    <location>
        <begin position="60"/>
        <end position="79"/>
    </location>
</feature>
<dbReference type="InterPro" id="IPR051611">
    <property type="entry name" value="ECF_transporter_component"/>
</dbReference>
<evidence type="ECO:0008006" key="9">
    <source>
        <dbReference type="Google" id="ProtNLM"/>
    </source>
</evidence>
<evidence type="ECO:0000256" key="4">
    <source>
        <dbReference type="ARBA" id="ARBA00022989"/>
    </source>
</evidence>
<gene>
    <name evidence="7" type="ORF">KSMBR1_2707</name>
</gene>
<keyword evidence="2" id="KW-1003">Cell membrane</keyword>
<comment type="subcellular location">
    <subcellularLocation>
        <location evidence="1">Membrane</location>
        <topology evidence="1">Multi-pass membrane protein</topology>
    </subcellularLocation>
</comment>
<dbReference type="Proteomes" id="UP000221734">
    <property type="component" value="Chromosome Kuenenia_stuttgartiensis_MBR1"/>
</dbReference>
<sequence length="177" mass="19705">MQKESGFFSLLTGVSLLLTKEGRALAPILMVKMFSMWLWSVIWIKWVGFERILSTLEKMGIPAILLNVIAFTTRFLPIMGERIKMTFAAQSSRGAKKGLRSLQLRNLAGGIGSVLLSSFEQSENVERAMQSRGFCGTYTISTDKDEAPSYVVLSLMFLMAFLIWTGVICDVLCGKCL</sequence>
<keyword evidence="3 6" id="KW-0812">Transmembrane</keyword>
<evidence type="ECO:0000256" key="5">
    <source>
        <dbReference type="ARBA" id="ARBA00023136"/>
    </source>
</evidence>
<dbReference type="Pfam" id="PF02361">
    <property type="entry name" value="CbiQ"/>
    <property type="match status" value="1"/>
</dbReference>
<dbReference type="GO" id="GO:0005886">
    <property type="term" value="C:plasma membrane"/>
    <property type="evidence" value="ECO:0007669"/>
    <property type="project" value="UniProtKB-ARBA"/>
</dbReference>
<evidence type="ECO:0000256" key="1">
    <source>
        <dbReference type="ARBA" id="ARBA00004141"/>
    </source>
</evidence>
<keyword evidence="4 6" id="KW-1133">Transmembrane helix</keyword>
<dbReference type="KEGG" id="kst:KSMBR1_2707"/>
<proteinExistence type="predicted"/>
<protein>
    <recommendedName>
        <fullName evidence="9">Cobalt transport protein</fullName>
    </recommendedName>
</protein>
<evidence type="ECO:0000256" key="2">
    <source>
        <dbReference type="ARBA" id="ARBA00022475"/>
    </source>
</evidence>
<evidence type="ECO:0000313" key="8">
    <source>
        <dbReference type="Proteomes" id="UP000221734"/>
    </source>
</evidence>
<feature type="transmembrane region" description="Helical" evidence="6">
    <location>
        <begin position="150"/>
        <end position="173"/>
    </location>
</feature>
<evidence type="ECO:0000313" key="7">
    <source>
        <dbReference type="EMBL" id="SOH05194.1"/>
    </source>
</evidence>
<dbReference type="InterPro" id="IPR003339">
    <property type="entry name" value="ABC/ECF_trnsptr_transmembrane"/>
</dbReference>
<dbReference type="EMBL" id="LT934425">
    <property type="protein sequence ID" value="SOH05194.1"/>
    <property type="molecule type" value="Genomic_DNA"/>
</dbReference>
<keyword evidence="5 6" id="KW-0472">Membrane</keyword>
<dbReference type="PANTHER" id="PTHR34857:SF2">
    <property type="entry name" value="SLL0384 PROTEIN"/>
    <property type="match status" value="1"/>
</dbReference>
<evidence type="ECO:0000256" key="6">
    <source>
        <dbReference type="SAM" id="Phobius"/>
    </source>
</evidence>
<name>A0A2C9CHG7_KUEST</name>
<reference evidence="8" key="1">
    <citation type="submission" date="2017-10" db="EMBL/GenBank/DDBJ databases">
        <authorList>
            <person name="Frank J."/>
        </authorList>
    </citation>
    <scope>NUCLEOTIDE SEQUENCE [LARGE SCALE GENOMIC DNA]</scope>
</reference>
<dbReference type="PANTHER" id="PTHR34857">
    <property type="entry name" value="SLL0384 PROTEIN"/>
    <property type="match status" value="1"/>
</dbReference>
<dbReference type="CDD" id="cd16914">
    <property type="entry name" value="EcfT"/>
    <property type="match status" value="1"/>
</dbReference>
<dbReference type="AlphaFoldDB" id="A0A2C9CHG7"/>
<keyword evidence="8" id="KW-1185">Reference proteome</keyword>
<evidence type="ECO:0000256" key="3">
    <source>
        <dbReference type="ARBA" id="ARBA00022692"/>
    </source>
</evidence>